<evidence type="ECO:0000313" key="1">
    <source>
        <dbReference type="EMBL" id="CAA9210447.1"/>
    </source>
</evidence>
<evidence type="ECO:0008006" key="2">
    <source>
        <dbReference type="Google" id="ProtNLM"/>
    </source>
</evidence>
<reference evidence="1" key="1">
    <citation type="submission" date="2020-02" db="EMBL/GenBank/DDBJ databases">
        <authorList>
            <person name="Meier V. D."/>
        </authorList>
    </citation>
    <scope>NUCLEOTIDE SEQUENCE</scope>
    <source>
        <strain evidence="1">AVDCRST_MAG10</strain>
    </source>
</reference>
<accession>A0A6J4H225</accession>
<dbReference type="Pfam" id="PF03692">
    <property type="entry name" value="CxxCxxCC"/>
    <property type="match status" value="1"/>
</dbReference>
<proteinExistence type="predicted"/>
<dbReference type="InterPro" id="IPR005358">
    <property type="entry name" value="Puta_zinc/iron-chelating_dom"/>
</dbReference>
<sequence length="218" mass="23772">MTDDDAPLPAGDFSVWLRGMQGALRGEVDSVVPCGSCTACCTSSQFVHIGPDELDTLAHIPAELLFPAPRMPRGNVVLGYDEKGHCPMLADGGCSIYEHRPRTCRTYDCRIFPAAGVEPGDDHDDKAAIARRARRWRFDVAGDVDETRHDAVRAAARYVTERRGDLPEAAVPTTPTQAAVLAVRIHGAFLRSDDDTGRSIVVDPEPDAIRVVLSPRRR</sequence>
<organism evidence="1">
    <name type="scientific">uncultured Acidimicrobiales bacterium</name>
    <dbReference type="NCBI Taxonomy" id="310071"/>
    <lineage>
        <taxon>Bacteria</taxon>
        <taxon>Bacillati</taxon>
        <taxon>Actinomycetota</taxon>
        <taxon>Acidimicrobiia</taxon>
        <taxon>Acidimicrobiales</taxon>
        <taxon>environmental samples</taxon>
    </lineage>
</organism>
<dbReference type="EMBL" id="CADCTB010000004">
    <property type="protein sequence ID" value="CAA9210447.1"/>
    <property type="molecule type" value="Genomic_DNA"/>
</dbReference>
<dbReference type="AlphaFoldDB" id="A0A6J4H225"/>
<protein>
    <recommendedName>
        <fullName evidence="2">YkgJ family cysteine cluster protein</fullName>
    </recommendedName>
</protein>
<gene>
    <name evidence="1" type="ORF">AVDCRST_MAG10-92</name>
</gene>
<name>A0A6J4H225_9ACTN</name>